<name>A0A918PAW0_9SPHN</name>
<reference evidence="2" key="2">
    <citation type="submission" date="2020-09" db="EMBL/GenBank/DDBJ databases">
        <authorList>
            <person name="Sun Q."/>
            <person name="Kim S."/>
        </authorList>
    </citation>
    <scope>NUCLEOTIDE SEQUENCE</scope>
    <source>
        <strain evidence="2">KCTC 32255</strain>
    </source>
</reference>
<evidence type="ECO:0000259" key="1">
    <source>
        <dbReference type="Pfam" id="PF13229"/>
    </source>
</evidence>
<dbReference type="SUPFAM" id="SSF51126">
    <property type="entry name" value="Pectin lyase-like"/>
    <property type="match status" value="1"/>
</dbReference>
<dbReference type="Pfam" id="PF13229">
    <property type="entry name" value="Beta_helix"/>
    <property type="match status" value="1"/>
</dbReference>
<evidence type="ECO:0000313" key="3">
    <source>
        <dbReference type="Proteomes" id="UP000648075"/>
    </source>
</evidence>
<dbReference type="EMBL" id="BMZA01000002">
    <property type="protein sequence ID" value="GGY96739.1"/>
    <property type="molecule type" value="Genomic_DNA"/>
</dbReference>
<feature type="domain" description="Right handed beta helix" evidence="1">
    <location>
        <begin position="176"/>
        <end position="263"/>
    </location>
</feature>
<dbReference type="AlphaFoldDB" id="A0A918PAW0"/>
<evidence type="ECO:0000313" key="2">
    <source>
        <dbReference type="EMBL" id="GGY96739.1"/>
    </source>
</evidence>
<dbReference type="InterPro" id="IPR039448">
    <property type="entry name" value="Beta_helix"/>
</dbReference>
<organism evidence="2 3">
    <name type="scientific">Novosphingobium colocasiae</name>
    <dbReference type="NCBI Taxonomy" id="1256513"/>
    <lineage>
        <taxon>Bacteria</taxon>
        <taxon>Pseudomonadati</taxon>
        <taxon>Pseudomonadota</taxon>
        <taxon>Alphaproteobacteria</taxon>
        <taxon>Sphingomonadales</taxon>
        <taxon>Sphingomonadaceae</taxon>
        <taxon>Novosphingobium</taxon>
    </lineage>
</organism>
<reference evidence="2" key="1">
    <citation type="journal article" date="2014" name="Int. J. Syst. Evol. Microbiol.">
        <title>Complete genome sequence of Corynebacterium casei LMG S-19264T (=DSM 44701T), isolated from a smear-ripened cheese.</title>
        <authorList>
            <consortium name="US DOE Joint Genome Institute (JGI-PGF)"/>
            <person name="Walter F."/>
            <person name="Albersmeier A."/>
            <person name="Kalinowski J."/>
            <person name="Ruckert C."/>
        </authorList>
    </citation>
    <scope>NUCLEOTIDE SEQUENCE</scope>
    <source>
        <strain evidence="2">KCTC 32255</strain>
    </source>
</reference>
<gene>
    <name evidence="2" type="ORF">GCM10011614_09540</name>
</gene>
<proteinExistence type="predicted"/>
<dbReference type="Proteomes" id="UP000648075">
    <property type="component" value="Unassembled WGS sequence"/>
</dbReference>
<keyword evidence="3" id="KW-1185">Reference proteome</keyword>
<comment type="caution">
    <text evidence="2">The sequence shown here is derived from an EMBL/GenBank/DDBJ whole genome shotgun (WGS) entry which is preliminary data.</text>
</comment>
<accession>A0A918PAW0</accession>
<dbReference type="Gene3D" id="2.160.20.10">
    <property type="entry name" value="Single-stranded right-handed beta-helix, Pectin lyase-like"/>
    <property type="match status" value="1"/>
</dbReference>
<sequence>MWTAAHPGSGVSAILGVEAPQAADPAAFVRDMWIDGLHAVRERAGTGLMVLLQAINLRGLTIRGCTTRNMGLAVVKHRRMLSGDYLRLAAARQAKGREPPAVDPAVLAGFSATGFDDLNEDLCVIDNDVDNGVYQAPLLRFEMARRVVVAGNRGRFANVSWWGGGAKATQGGEARFLRRARDIYIADNTLTGSNGNIYGNNGQNVIVARNAVADAIDTAIDFEGCFDCHAYDNTVKNAGNFGLSTFYLARNVVFERNVVEQDGSAMDMARRFATRQIGGGRGIALVALRSAGFAKSPDISVRFIGNHLTYSGPDGIGVCLPSYYDSLEFTDNVLHNVACDWRYLLTRSVVIRNNRLTFDRAPSSPVTLIGGAAGSGTVSGNQVQVQVPMPAGSAGIGYEVASIPGTVRIADNTVKGTGAASVPIVVKPWRGLPRAALQVSNNTVPGLTMDTTLDAVTKLDRPAAGIKRSAGLTLPTYPPRVTPGAE</sequence>
<dbReference type="InterPro" id="IPR012334">
    <property type="entry name" value="Pectin_lyas_fold"/>
</dbReference>
<protein>
    <recommendedName>
        <fullName evidence="1">Right handed beta helix domain-containing protein</fullName>
    </recommendedName>
</protein>
<dbReference type="InterPro" id="IPR011050">
    <property type="entry name" value="Pectin_lyase_fold/virulence"/>
</dbReference>